<dbReference type="SUPFAM" id="SSF54211">
    <property type="entry name" value="Ribosomal protein S5 domain 2-like"/>
    <property type="match status" value="1"/>
</dbReference>
<feature type="active site" evidence="14 16">
    <location>
        <position position="668"/>
    </location>
</feature>
<evidence type="ECO:0000256" key="6">
    <source>
        <dbReference type="ARBA" id="ARBA00022825"/>
    </source>
</evidence>
<name>A0A328MWX5_9ACTN</name>
<proteinExistence type="evidence at transcript level"/>
<dbReference type="InterPro" id="IPR027065">
    <property type="entry name" value="Lon_Prtase"/>
</dbReference>
<dbReference type="InterPro" id="IPR008269">
    <property type="entry name" value="Lon_proteolytic"/>
</dbReference>
<dbReference type="PRINTS" id="PR00830">
    <property type="entry name" value="ENDOLAPTASE"/>
</dbReference>
<keyword evidence="5 14" id="KW-0378">Hydrolase</keyword>
<feature type="active site" evidence="14 16">
    <location>
        <position position="711"/>
    </location>
</feature>
<evidence type="ECO:0000256" key="11">
    <source>
        <dbReference type="ARBA" id="ARBA00066743"/>
    </source>
</evidence>
<comment type="caution">
    <text evidence="22">The sequence shown here is derived from an EMBL/GenBank/DDBJ whole genome shotgun (WGS) entry which is preliminary data.</text>
</comment>
<dbReference type="Pfam" id="PF02190">
    <property type="entry name" value="LON_substr_bdg"/>
    <property type="match status" value="1"/>
</dbReference>
<evidence type="ECO:0000256" key="16">
    <source>
        <dbReference type="PIRSR" id="PIRSR001174-1"/>
    </source>
</evidence>
<dbReference type="Gene3D" id="1.20.5.5270">
    <property type="match status" value="1"/>
</dbReference>
<keyword evidence="7 14" id="KW-0067">ATP-binding</keyword>
<dbReference type="Gene3D" id="2.30.130.40">
    <property type="entry name" value="LON domain-like"/>
    <property type="match status" value="1"/>
</dbReference>
<evidence type="ECO:0000256" key="10">
    <source>
        <dbReference type="ARBA" id="ARBA00053875"/>
    </source>
</evidence>
<comment type="subcellular location">
    <subcellularLocation>
        <location evidence="1 14 15">Cytoplasm</location>
    </subcellularLocation>
</comment>
<dbReference type="PROSITE" id="PS51786">
    <property type="entry name" value="LON_PROTEOLYTIC"/>
    <property type="match status" value="1"/>
</dbReference>
<protein>
    <recommendedName>
        <fullName evidence="12 14">Lon protease</fullName>
        <ecNumber evidence="11 14">3.4.21.53</ecNumber>
    </recommendedName>
    <alternativeName>
        <fullName evidence="13 14">ATP-dependent protease La</fullName>
    </alternativeName>
</protein>
<dbReference type="InterPro" id="IPR027543">
    <property type="entry name" value="Lon_bac"/>
</dbReference>
<dbReference type="SUPFAM" id="SSF52540">
    <property type="entry name" value="P-loop containing nucleoside triphosphate hydrolases"/>
    <property type="match status" value="1"/>
</dbReference>
<dbReference type="FunFam" id="3.40.50.300:FF:000021">
    <property type="entry name" value="Lon protease homolog"/>
    <property type="match status" value="1"/>
</dbReference>
<dbReference type="PROSITE" id="PS51787">
    <property type="entry name" value="LON_N"/>
    <property type="match status" value="1"/>
</dbReference>
<dbReference type="Gene3D" id="3.30.230.10">
    <property type="match status" value="1"/>
</dbReference>
<dbReference type="GO" id="GO:0005737">
    <property type="term" value="C:cytoplasm"/>
    <property type="evidence" value="ECO:0007669"/>
    <property type="project" value="UniProtKB-SubCell"/>
</dbReference>
<dbReference type="InterPro" id="IPR003959">
    <property type="entry name" value="ATPase_AAA_core"/>
</dbReference>
<evidence type="ECO:0000256" key="5">
    <source>
        <dbReference type="ARBA" id="ARBA00022801"/>
    </source>
</evidence>
<dbReference type="NCBIfam" id="TIGR00763">
    <property type="entry name" value="lon"/>
    <property type="match status" value="1"/>
</dbReference>
<dbReference type="GO" id="GO:0004252">
    <property type="term" value="F:serine-type endopeptidase activity"/>
    <property type="evidence" value="ECO:0007669"/>
    <property type="project" value="UniProtKB-UniRule"/>
</dbReference>
<dbReference type="SUPFAM" id="SSF88697">
    <property type="entry name" value="PUA domain-like"/>
    <property type="match status" value="1"/>
</dbReference>
<dbReference type="AlphaFoldDB" id="A0A328MWX5"/>
<evidence type="ECO:0000256" key="12">
    <source>
        <dbReference type="ARBA" id="ARBA00071934"/>
    </source>
</evidence>
<evidence type="ECO:0000256" key="9">
    <source>
        <dbReference type="ARBA" id="ARBA00050665"/>
    </source>
</evidence>
<evidence type="ECO:0000256" key="4">
    <source>
        <dbReference type="ARBA" id="ARBA00022741"/>
    </source>
</evidence>
<dbReference type="InterPro" id="IPR008268">
    <property type="entry name" value="Peptidase_S16_AS"/>
</dbReference>
<evidence type="ECO:0000256" key="3">
    <source>
        <dbReference type="ARBA" id="ARBA00022670"/>
    </source>
</evidence>
<dbReference type="RefSeq" id="WP_112587161.1">
    <property type="nucleotide sequence ID" value="NZ_JBFAQI010000004.1"/>
</dbReference>
<dbReference type="GO" id="GO:0016887">
    <property type="term" value="F:ATP hydrolysis activity"/>
    <property type="evidence" value="ECO:0007669"/>
    <property type="project" value="UniProtKB-UniRule"/>
</dbReference>
<organism evidence="22 23">
    <name type="scientific">Micromonospora noduli</name>
    <dbReference type="NCBI Taxonomy" id="709876"/>
    <lineage>
        <taxon>Bacteria</taxon>
        <taxon>Bacillati</taxon>
        <taxon>Actinomycetota</taxon>
        <taxon>Actinomycetes</taxon>
        <taxon>Micromonosporales</taxon>
        <taxon>Micromonosporaceae</taxon>
        <taxon>Micromonospora</taxon>
    </lineage>
</organism>
<dbReference type="Proteomes" id="UP000248966">
    <property type="component" value="Unassembled WGS sequence"/>
</dbReference>
<dbReference type="SMART" id="SM00464">
    <property type="entry name" value="LON"/>
    <property type="match status" value="1"/>
</dbReference>
<dbReference type="InterPro" id="IPR003593">
    <property type="entry name" value="AAA+_ATPase"/>
</dbReference>
<reference evidence="22 23" key="1">
    <citation type="submission" date="2018-03" db="EMBL/GenBank/DDBJ databases">
        <title>Defining the species Micromonospora saelicesensis and Micromonospora noduli under the framework of genomics.</title>
        <authorList>
            <person name="Riesco R."/>
            <person name="Trujillo M.E."/>
        </authorList>
    </citation>
    <scope>NUCLEOTIDE SEQUENCE [LARGE SCALE GENOMIC DNA]</scope>
    <source>
        <strain evidence="22 23">LAH08</strain>
    </source>
</reference>
<dbReference type="GO" id="GO:0006515">
    <property type="term" value="P:protein quality control for misfolded or incompletely synthesized proteins"/>
    <property type="evidence" value="ECO:0007669"/>
    <property type="project" value="UniProtKB-UniRule"/>
</dbReference>
<evidence type="ECO:0000256" key="18">
    <source>
        <dbReference type="PROSITE-ProRule" id="PRU01122"/>
    </source>
</evidence>
<dbReference type="InterPro" id="IPR027417">
    <property type="entry name" value="P-loop_NTPase"/>
</dbReference>
<dbReference type="GO" id="GO:0043565">
    <property type="term" value="F:sequence-specific DNA binding"/>
    <property type="evidence" value="ECO:0007669"/>
    <property type="project" value="UniProtKB-UniRule"/>
</dbReference>
<evidence type="ECO:0000259" key="21">
    <source>
        <dbReference type="PROSITE" id="PS51787"/>
    </source>
</evidence>
<dbReference type="InterPro" id="IPR003111">
    <property type="entry name" value="Lon_prtase_N"/>
</dbReference>
<evidence type="ECO:0000259" key="20">
    <source>
        <dbReference type="PROSITE" id="PS51786"/>
    </source>
</evidence>
<feature type="domain" description="Lon N-terminal" evidence="21">
    <location>
        <begin position="4"/>
        <end position="187"/>
    </location>
</feature>
<dbReference type="EC" id="3.4.21.53" evidence="11 14"/>
<dbReference type="Pfam" id="PF00004">
    <property type="entry name" value="AAA"/>
    <property type="match status" value="1"/>
</dbReference>
<evidence type="ECO:0000256" key="13">
    <source>
        <dbReference type="ARBA" id="ARBA00082722"/>
    </source>
</evidence>
<dbReference type="InterPro" id="IPR014721">
    <property type="entry name" value="Ribsml_uS5_D2-typ_fold_subgr"/>
</dbReference>
<evidence type="ECO:0000313" key="23">
    <source>
        <dbReference type="Proteomes" id="UP000248966"/>
    </source>
</evidence>
<feature type="binding site" evidence="14 17">
    <location>
        <begin position="346"/>
        <end position="353"/>
    </location>
    <ligand>
        <name>ATP</name>
        <dbReference type="ChEBI" id="CHEBI:30616"/>
    </ligand>
</feature>
<gene>
    <name evidence="14" type="primary">lon</name>
    <name evidence="22" type="ORF">LAH08_04996</name>
</gene>
<evidence type="ECO:0000256" key="19">
    <source>
        <dbReference type="RuleBase" id="RU000591"/>
    </source>
</evidence>
<comment type="subunit">
    <text evidence="14 15">Homohexamer. Organized in a ring with a central cavity.</text>
</comment>
<dbReference type="InterPro" id="IPR020568">
    <property type="entry name" value="Ribosomal_Su5_D2-typ_SF"/>
</dbReference>
<keyword evidence="6 14" id="KW-0720">Serine protease</keyword>
<dbReference type="Gene3D" id="3.40.50.300">
    <property type="entry name" value="P-loop containing nucleotide triphosphate hydrolases"/>
    <property type="match status" value="1"/>
</dbReference>
<comment type="induction">
    <text evidence="14">By heat shock.</text>
</comment>
<dbReference type="GO" id="GO:0004176">
    <property type="term" value="F:ATP-dependent peptidase activity"/>
    <property type="evidence" value="ECO:0007669"/>
    <property type="project" value="UniProtKB-UniRule"/>
</dbReference>
<dbReference type="HAMAP" id="MF_01973">
    <property type="entry name" value="lon_bact"/>
    <property type="match status" value="1"/>
</dbReference>
<evidence type="ECO:0000256" key="8">
    <source>
        <dbReference type="ARBA" id="ARBA00023016"/>
    </source>
</evidence>
<dbReference type="CDD" id="cd19500">
    <property type="entry name" value="RecA-like_Lon"/>
    <property type="match status" value="1"/>
</dbReference>
<keyword evidence="4 14" id="KW-0547">Nucleotide-binding</keyword>
<dbReference type="Pfam" id="PF05362">
    <property type="entry name" value="Lon_C"/>
    <property type="match status" value="1"/>
</dbReference>
<keyword evidence="8 14" id="KW-0346">Stress response</keyword>
<evidence type="ECO:0000256" key="2">
    <source>
        <dbReference type="ARBA" id="ARBA00022490"/>
    </source>
</evidence>
<comment type="catalytic activity">
    <reaction evidence="9 14 15 18">
        <text>Hydrolysis of proteins in presence of ATP.</text>
        <dbReference type="EC" id="3.4.21.53"/>
    </reaction>
</comment>
<keyword evidence="2 14" id="KW-0963">Cytoplasm</keyword>
<keyword evidence="3 14" id="KW-0645">Protease</keyword>
<evidence type="ECO:0000256" key="14">
    <source>
        <dbReference type="HAMAP-Rule" id="MF_01973"/>
    </source>
</evidence>
<dbReference type="SMART" id="SM00382">
    <property type="entry name" value="AAA"/>
    <property type="match status" value="1"/>
</dbReference>
<dbReference type="PANTHER" id="PTHR10046">
    <property type="entry name" value="ATP DEPENDENT LON PROTEASE FAMILY MEMBER"/>
    <property type="match status" value="1"/>
</dbReference>
<evidence type="ECO:0000256" key="7">
    <source>
        <dbReference type="ARBA" id="ARBA00022840"/>
    </source>
</evidence>
<evidence type="ECO:0000256" key="15">
    <source>
        <dbReference type="PIRNR" id="PIRNR001174"/>
    </source>
</evidence>
<comment type="similarity">
    <text evidence="14 15 18 19">Belongs to the peptidase S16 family.</text>
</comment>
<sequence>MATLPVLPLTDAVLLPGMVIPVTLDPTTQAAIDAARATGDRKLLAVPRIDGEYGPVGVVATIEKVGRLPEGEPAAVIRGLSRARIGSGVPGPGAALWVEATELDEPAYAGRARELAREYRALVTSVLQQRGAWQVIDAVERMTDLSELADSAGYAPWLTLEQKTELLAAPDVTARLELLVGWVKDYLAEQEVTEQINSDVREGLEKSQREFLLRQQLAAIRKELGEDEPDGSADYRSRVESAELPEKVREAAMREVGKLERASDASPEAGWIRTWLDTVLEMPWGTRTEDNTDLAAARAVLDADHAGLSDVKDRILEYLAVRNRRAERNLGVVGGRGSGAVLALAGPPGVGKTSLGESVARALGRNFVRVSLGGVRDEAEIRGHRRTYVGALPGRIVRALREAGSMNPVVLLDEVDKLAAGYAGDPAAALLEVLDPAQNHTFRDHYLEVDLDLSDVLFLATANVVESIPGPLLDRMELVTLDGYTEDEKVAIARDHLLPRQRERAGLTVDEVSVADEALALIAGEYTREAGVRQLERALAKILRKVAVTLATDPTPARVGADNLTGYLGRPKFTPESAERTAVPGVATGLAVTGAGGDVLFIEATSMEGEPGLTLTGQLGDVMKESAQIALSYLRSNGRRFGIDPNALAGRRIHVHFPAGAVPKDGPSAGITMVTALASLVTGRPVRPEFGMTGEVTLSGRVLPIGGVKQKLLAAHRAGLTEVIIPARNEPDLDDLPTEVREALTVHTLADVADVLALALRPADVKTLDGPALFAV</sequence>
<dbReference type="GO" id="GO:0034605">
    <property type="term" value="P:cellular response to heat"/>
    <property type="evidence" value="ECO:0007669"/>
    <property type="project" value="UniProtKB-UniRule"/>
</dbReference>
<dbReference type="PROSITE" id="PS01046">
    <property type="entry name" value="LON_SER"/>
    <property type="match status" value="1"/>
</dbReference>
<dbReference type="Gene3D" id="1.20.58.1480">
    <property type="match status" value="1"/>
</dbReference>
<dbReference type="InterPro" id="IPR004815">
    <property type="entry name" value="Lon_bac/euk-typ"/>
</dbReference>
<dbReference type="Pfam" id="PF22667">
    <property type="entry name" value="Lon_lid"/>
    <property type="match status" value="1"/>
</dbReference>
<dbReference type="EMBL" id="PYAA01000033">
    <property type="protein sequence ID" value="RAN96253.1"/>
    <property type="molecule type" value="Genomic_DNA"/>
</dbReference>
<dbReference type="InterPro" id="IPR046336">
    <property type="entry name" value="Lon_prtase_N_sf"/>
</dbReference>
<evidence type="ECO:0000256" key="1">
    <source>
        <dbReference type="ARBA" id="ARBA00004496"/>
    </source>
</evidence>
<feature type="domain" description="Lon proteolytic" evidence="20">
    <location>
        <begin position="581"/>
        <end position="762"/>
    </location>
</feature>
<comment type="function">
    <text evidence="10 14">ATP-dependent serine protease that mediates the selective degradation of mutant and abnormal proteins as well as certain short-lived regulatory proteins. Required for cellular homeostasis and for survival from DNA damage and developmental changes induced by stress. Degrades polypeptides processively to yield small peptide fragments that are 5 to 10 amino acids long. Binds to DNA in a double-stranded, site-specific manner.</text>
</comment>
<dbReference type="Gene3D" id="1.10.8.60">
    <property type="match status" value="1"/>
</dbReference>
<evidence type="ECO:0000256" key="17">
    <source>
        <dbReference type="PIRSR" id="PIRSR001174-2"/>
    </source>
</evidence>
<dbReference type="GO" id="GO:0005524">
    <property type="term" value="F:ATP binding"/>
    <property type="evidence" value="ECO:0007669"/>
    <property type="project" value="UniProtKB-UniRule"/>
</dbReference>
<dbReference type="InterPro" id="IPR054594">
    <property type="entry name" value="Lon_lid"/>
</dbReference>
<accession>A0A328MWX5</accession>
<dbReference type="InterPro" id="IPR015947">
    <property type="entry name" value="PUA-like_sf"/>
</dbReference>
<evidence type="ECO:0000313" key="22">
    <source>
        <dbReference type="EMBL" id="RAN96253.1"/>
    </source>
</evidence>
<dbReference type="PIRSF" id="PIRSF001174">
    <property type="entry name" value="Lon_proteas"/>
    <property type="match status" value="1"/>
</dbReference>